<dbReference type="InterPro" id="IPR057207">
    <property type="entry name" value="FBXL15_LRR"/>
</dbReference>
<dbReference type="OrthoDB" id="61560at2759"/>
<dbReference type="SUPFAM" id="SSF81383">
    <property type="entry name" value="F-box domain"/>
    <property type="match status" value="1"/>
</dbReference>
<dbReference type="InParanoid" id="A0A6P7MV20"/>
<dbReference type="RefSeq" id="XP_029010786.1">
    <property type="nucleotide sequence ID" value="XM_029154953.3"/>
</dbReference>
<dbReference type="AlphaFoldDB" id="A0A6P7MV20"/>
<dbReference type="Pfam" id="PF12937">
    <property type="entry name" value="F-box-like"/>
    <property type="match status" value="1"/>
</dbReference>
<dbReference type="PROSITE" id="PS50181">
    <property type="entry name" value="FBOX"/>
    <property type="match status" value="1"/>
</dbReference>
<evidence type="ECO:0000259" key="3">
    <source>
        <dbReference type="PROSITE" id="PS50181"/>
    </source>
</evidence>
<dbReference type="Pfam" id="PF13516">
    <property type="entry name" value="LRR_6"/>
    <property type="match status" value="2"/>
</dbReference>
<dbReference type="InterPro" id="IPR006553">
    <property type="entry name" value="Leu-rich_rpt_Cys-con_subtyp"/>
</dbReference>
<proteinExistence type="predicted"/>
<dbReference type="CTD" id="222235"/>
<dbReference type="KEGG" id="bspl:114857977"/>
<dbReference type="InterPro" id="IPR036047">
    <property type="entry name" value="F-box-like_dom_sf"/>
</dbReference>
<dbReference type="Gene3D" id="3.80.10.10">
    <property type="entry name" value="Ribonuclease Inhibitor"/>
    <property type="match status" value="3"/>
</dbReference>
<dbReference type="InterPro" id="IPR001611">
    <property type="entry name" value="Leu-rich_rpt"/>
</dbReference>
<dbReference type="SMART" id="SM00256">
    <property type="entry name" value="FBOX"/>
    <property type="match status" value="1"/>
</dbReference>
<dbReference type="GO" id="GO:0031146">
    <property type="term" value="P:SCF-dependent proteasomal ubiquitin-dependent protein catabolic process"/>
    <property type="evidence" value="ECO:0007669"/>
    <property type="project" value="TreeGrafter"/>
</dbReference>
<dbReference type="InterPro" id="IPR001810">
    <property type="entry name" value="F-box_dom"/>
</dbReference>
<accession>A0A6P7MV20</accession>
<evidence type="ECO:0000313" key="5">
    <source>
        <dbReference type="RefSeq" id="XP_029010786.1"/>
    </source>
</evidence>
<dbReference type="Pfam" id="PF25372">
    <property type="entry name" value="DUF7885"/>
    <property type="match status" value="2"/>
</dbReference>
<dbReference type="Proteomes" id="UP000515150">
    <property type="component" value="Chromosome 6"/>
</dbReference>
<gene>
    <name evidence="5" type="primary">fbxl13</name>
</gene>
<evidence type="ECO:0000256" key="1">
    <source>
        <dbReference type="ARBA" id="ARBA00022614"/>
    </source>
</evidence>
<dbReference type="GeneID" id="114857977"/>
<organism evidence="4 5">
    <name type="scientific">Betta splendens</name>
    <name type="common">Siamese fighting fish</name>
    <dbReference type="NCBI Taxonomy" id="158456"/>
    <lineage>
        <taxon>Eukaryota</taxon>
        <taxon>Metazoa</taxon>
        <taxon>Chordata</taxon>
        <taxon>Craniata</taxon>
        <taxon>Vertebrata</taxon>
        <taxon>Euteleostomi</taxon>
        <taxon>Actinopterygii</taxon>
        <taxon>Neopterygii</taxon>
        <taxon>Teleostei</taxon>
        <taxon>Neoteleostei</taxon>
        <taxon>Acanthomorphata</taxon>
        <taxon>Anabantaria</taxon>
        <taxon>Anabantiformes</taxon>
        <taxon>Anabantoidei</taxon>
        <taxon>Osphronemidae</taxon>
        <taxon>Betta</taxon>
    </lineage>
</organism>
<keyword evidence="4" id="KW-1185">Reference proteome</keyword>
<evidence type="ECO:0000256" key="2">
    <source>
        <dbReference type="ARBA" id="ARBA00022786"/>
    </source>
</evidence>
<name>A0A6P7MV20_BETSP</name>
<keyword evidence="1" id="KW-0433">Leucine-rich repeat</keyword>
<dbReference type="SUPFAM" id="SSF52047">
    <property type="entry name" value="RNI-like"/>
    <property type="match status" value="2"/>
</dbReference>
<dbReference type="PANTHER" id="PTHR13318">
    <property type="entry name" value="PARTNER OF PAIRED, ISOFORM B-RELATED"/>
    <property type="match status" value="1"/>
</dbReference>
<dbReference type="FunFam" id="3.80.10.10:FF:000134">
    <property type="entry name" value="F-box and leucine rich repeat protein 13"/>
    <property type="match status" value="1"/>
</dbReference>
<dbReference type="SMART" id="SM00367">
    <property type="entry name" value="LRR_CC"/>
    <property type="match status" value="14"/>
</dbReference>
<sequence>MAVANTDSVLKESGPKDCLPQIYKTILAASCLSCPSDPIQFVKNTVRALLGHDRLHHVDWQRFVAESELCLASTVLTHTTVNAVCTEAGDMLPFILLEKAYAYYRENLTSSCFRNWKKFTSQSRRDRVELALKMDLTKKHFETNCQRVAVVKWLNWVKLHKKTHSAAIKKLQRLINGERLKRIMHAWRDVAKDSKRAKEYIKKSELAYNESTSEGQQIEERDQLSALPSSLSLKIFQYLSLRDWLTCAEVCCAWKAIIQSGTLWSQINFSREKEWITDDTVKQILQNYRPFVIHLNLRGCTTLNWPILKCINECRNLQELNVSECFNVTDVMVQYVAEGCPCLLYLNLSCTLITDNALRELSRNCTNLQYLSLAYCYRFTDKGFLYLATGKGCHGLIHLDVSGCTQMTVNAFKYVSAACPLLQEIVINDMPTLSDACVLALLARCACLSAIFLLDAPHLSDIALKAIAEATKLKAFYTEGNKQLSDASWKALCGSAGGLRRLHAAECPRMTDASLRSVATLMNLQYLDVSLCTKVSDAGIRFLTEGSSVTKLKELNVSGCSCITDISVIRIAQRLCKLDHLNISYCRRLTDISLEWLSGSSICSLDISGCNFQDQGLAAVEGIHLRKLILAECVCITDIGIEKLCKSVRDLEHVDVSHCVALSDSAVRAISFYCRGLVSLRMSACPKMTDMAVQYLTSGSKYLRELDVSGCVLLTDRTPRHLERICPPLSSIKMACCSGICRGAALTLQPHVEHWEHSNGDPPYWFRSSTGPVGDLLLRPSNTDET</sequence>
<dbReference type="PANTHER" id="PTHR13318:SF275">
    <property type="entry name" value="F-BOX DOMAIN-CONTAINING PROTEIN"/>
    <property type="match status" value="1"/>
</dbReference>
<dbReference type="InterPro" id="IPR032675">
    <property type="entry name" value="LRR_dom_sf"/>
</dbReference>
<protein>
    <submittedName>
        <fullName evidence="5">Dynein regulatory complex subunit 6</fullName>
    </submittedName>
</protein>
<reference evidence="5" key="1">
    <citation type="submission" date="2025-08" db="UniProtKB">
        <authorList>
            <consortium name="RefSeq"/>
        </authorList>
    </citation>
    <scope>IDENTIFICATION</scope>
</reference>
<feature type="domain" description="F-box" evidence="3">
    <location>
        <begin position="221"/>
        <end position="267"/>
    </location>
</feature>
<keyword evidence="2" id="KW-0833">Ubl conjugation pathway</keyword>
<evidence type="ECO:0000313" key="4">
    <source>
        <dbReference type="Proteomes" id="UP000515150"/>
    </source>
</evidence>
<dbReference type="GO" id="GO:0019005">
    <property type="term" value="C:SCF ubiquitin ligase complex"/>
    <property type="evidence" value="ECO:0007669"/>
    <property type="project" value="TreeGrafter"/>
</dbReference>